<proteinExistence type="predicted"/>
<dbReference type="PANTHER" id="PTHR34368:SF1">
    <property type="entry name" value="OS01G0962200 PROTEIN"/>
    <property type="match status" value="1"/>
</dbReference>
<keyword evidence="9" id="KW-1185">Reference proteome</keyword>
<dbReference type="RefSeq" id="WP_254161987.1">
    <property type="nucleotide sequence ID" value="NZ_JAHESF010000005.1"/>
</dbReference>
<keyword evidence="5 7" id="KW-0472">Membrane</keyword>
<dbReference type="PANTHER" id="PTHR34368">
    <property type="entry name" value="OS01G0962200 PROTEIN"/>
    <property type="match status" value="1"/>
</dbReference>
<keyword evidence="2 7" id="KW-0812">Transmembrane</keyword>
<evidence type="ECO:0000256" key="4">
    <source>
        <dbReference type="ARBA" id="ARBA00022989"/>
    </source>
</evidence>
<keyword evidence="6" id="KW-0862">Zinc</keyword>
<keyword evidence="3" id="KW-0378">Hydrolase</keyword>
<dbReference type="GO" id="GO:0046872">
    <property type="term" value="F:metal ion binding"/>
    <property type="evidence" value="ECO:0007669"/>
    <property type="project" value="UniProtKB-KW"/>
</dbReference>
<accession>A0AAP2DHW6</accession>
<feature type="transmembrane region" description="Helical" evidence="7">
    <location>
        <begin position="110"/>
        <end position="128"/>
    </location>
</feature>
<reference evidence="8 9" key="1">
    <citation type="submission" date="2021-05" db="EMBL/GenBank/DDBJ databases">
        <title>A Polyphasic approach of four new species of the genus Ohtaekwangia: Ohtaekwangia histidinii sp. nov., Ohtaekwangia cretensis sp. nov., Ohtaekwangia indiensis sp. nov., Ohtaekwangia reichenbachii sp. nov. from diverse environment.</title>
        <authorList>
            <person name="Octaviana S."/>
        </authorList>
    </citation>
    <scope>NUCLEOTIDE SEQUENCE [LARGE SCALE GENOMIC DNA]</scope>
    <source>
        <strain evidence="8 9">PWU4</strain>
    </source>
</reference>
<protein>
    <submittedName>
        <fullName evidence="8">Ceramidase domain-containing protein</fullName>
    </submittedName>
</protein>
<comment type="subcellular location">
    <subcellularLocation>
        <location evidence="1">Membrane</location>
        <topology evidence="1">Multi-pass membrane protein</topology>
    </subcellularLocation>
</comment>
<evidence type="ECO:0000256" key="1">
    <source>
        <dbReference type="ARBA" id="ARBA00004141"/>
    </source>
</evidence>
<feature type="transmembrane region" description="Helical" evidence="7">
    <location>
        <begin position="212"/>
        <end position="238"/>
    </location>
</feature>
<comment type="caution">
    <text evidence="8">The sequence shown here is derived from an EMBL/GenBank/DDBJ whole genome shotgun (WGS) entry which is preliminary data.</text>
</comment>
<feature type="transmembrane region" description="Helical" evidence="7">
    <location>
        <begin position="7"/>
        <end position="26"/>
    </location>
</feature>
<feature type="transmembrane region" description="Helical" evidence="7">
    <location>
        <begin position="165"/>
        <end position="182"/>
    </location>
</feature>
<keyword evidence="4 7" id="KW-1133">Transmembrane helix</keyword>
<dbReference type="Proteomes" id="UP001319200">
    <property type="component" value="Unassembled WGS sequence"/>
</dbReference>
<sequence>MNLRGAILIGLALCAIVGVFLLPPISQDPAFHQFADDRTIFAIPNFYNVMSNLPFLVLGIIGLYVFFRNNKLSATSLAVLTLFIGVTGIGFGSAYYHWHPSNASLVWDRIPMAITFMSFFVIIIGNYINERWSFMLLLLLLIMGVLSVVTWYYGEVNGHGDLRLYILVQFFPMLAIPLLIFMYPTPRAIRIDVIAAVILYAIAKFFEDRDAIIFNSGGVLSGHTIKHLFAAAAVFFILQTVKRTNNVSVSGVNR</sequence>
<evidence type="ECO:0000256" key="2">
    <source>
        <dbReference type="ARBA" id="ARBA00022692"/>
    </source>
</evidence>
<feature type="binding site" evidence="6">
    <location>
        <position position="223"/>
    </location>
    <ligand>
        <name>Zn(2+)</name>
        <dbReference type="ChEBI" id="CHEBI:29105"/>
        <note>catalytic</note>
    </ligand>
</feature>
<evidence type="ECO:0000313" key="9">
    <source>
        <dbReference type="Proteomes" id="UP001319200"/>
    </source>
</evidence>
<feature type="transmembrane region" description="Helical" evidence="7">
    <location>
        <begin position="46"/>
        <end position="67"/>
    </location>
</feature>
<dbReference type="GO" id="GO:0016811">
    <property type="term" value="F:hydrolase activity, acting on carbon-nitrogen (but not peptide) bonds, in linear amides"/>
    <property type="evidence" value="ECO:0007669"/>
    <property type="project" value="InterPro"/>
</dbReference>
<dbReference type="Pfam" id="PF05875">
    <property type="entry name" value="Ceramidase"/>
    <property type="match status" value="1"/>
</dbReference>
<evidence type="ECO:0000313" key="8">
    <source>
        <dbReference type="EMBL" id="MBT1696661.1"/>
    </source>
</evidence>
<dbReference type="AlphaFoldDB" id="A0AAP2DHW6"/>
<feature type="transmembrane region" description="Helical" evidence="7">
    <location>
        <begin position="79"/>
        <end position="98"/>
    </location>
</feature>
<dbReference type="InterPro" id="IPR008901">
    <property type="entry name" value="ACER"/>
</dbReference>
<name>A0AAP2DHW6_9BACT</name>
<feature type="binding site" evidence="6">
    <location>
        <position position="97"/>
    </location>
    <ligand>
        <name>Zn(2+)</name>
        <dbReference type="ChEBI" id="CHEBI:29105"/>
        <note>catalytic</note>
    </ligand>
</feature>
<organism evidence="8 9">
    <name type="scientific">Chryseosolibacter histidini</name>
    <dbReference type="NCBI Taxonomy" id="2782349"/>
    <lineage>
        <taxon>Bacteria</taxon>
        <taxon>Pseudomonadati</taxon>
        <taxon>Bacteroidota</taxon>
        <taxon>Cytophagia</taxon>
        <taxon>Cytophagales</taxon>
        <taxon>Chryseotaleaceae</taxon>
        <taxon>Chryseosolibacter</taxon>
    </lineage>
</organism>
<dbReference type="EMBL" id="JAHESF010000005">
    <property type="protein sequence ID" value="MBT1696661.1"/>
    <property type="molecule type" value="Genomic_DNA"/>
</dbReference>
<evidence type="ECO:0000256" key="3">
    <source>
        <dbReference type="ARBA" id="ARBA00022801"/>
    </source>
</evidence>
<evidence type="ECO:0000256" key="5">
    <source>
        <dbReference type="ARBA" id="ARBA00023136"/>
    </source>
</evidence>
<comment type="cofactor">
    <cofactor evidence="6">
        <name>Zn(2+)</name>
        <dbReference type="ChEBI" id="CHEBI:29105"/>
    </cofactor>
</comment>
<keyword evidence="6" id="KW-0479">Metal-binding</keyword>
<dbReference type="GO" id="GO:0006672">
    <property type="term" value="P:ceramide metabolic process"/>
    <property type="evidence" value="ECO:0007669"/>
    <property type="project" value="InterPro"/>
</dbReference>
<gene>
    <name evidence="8" type="ORF">KK083_07240</name>
</gene>
<dbReference type="GO" id="GO:0016020">
    <property type="term" value="C:membrane"/>
    <property type="evidence" value="ECO:0007669"/>
    <property type="project" value="UniProtKB-SubCell"/>
</dbReference>
<evidence type="ECO:0000256" key="7">
    <source>
        <dbReference type="SAM" id="Phobius"/>
    </source>
</evidence>
<evidence type="ECO:0000256" key="6">
    <source>
        <dbReference type="PIRSR" id="PIRSR608901-2"/>
    </source>
</evidence>
<feature type="transmembrane region" description="Helical" evidence="7">
    <location>
        <begin position="135"/>
        <end position="153"/>
    </location>
</feature>
<feature type="binding site" evidence="6">
    <location>
        <position position="227"/>
    </location>
    <ligand>
        <name>Zn(2+)</name>
        <dbReference type="ChEBI" id="CHEBI:29105"/>
        <note>catalytic</note>
    </ligand>
</feature>
<feature type="transmembrane region" description="Helical" evidence="7">
    <location>
        <begin position="189"/>
        <end position="206"/>
    </location>
</feature>